<evidence type="ECO:0008006" key="3">
    <source>
        <dbReference type="Google" id="ProtNLM"/>
    </source>
</evidence>
<accession>A0A165IP07</accession>
<reference evidence="1 2" key="1">
    <citation type="journal article" date="2016" name="Mol. Biol. Evol.">
        <title>Comparative Genomics of Early-Diverging Mushroom-Forming Fungi Provides Insights into the Origins of Lignocellulose Decay Capabilities.</title>
        <authorList>
            <person name="Nagy L.G."/>
            <person name="Riley R."/>
            <person name="Tritt A."/>
            <person name="Adam C."/>
            <person name="Daum C."/>
            <person name="Floudas D."/>
            <person name="Sun H."/>
            <person name="Yadav J.S."/>
            <person name="Pangilinan J."/>
            <person name="Larsson K.H."/>
            <person name="Matsuura K."/>
            <person name="Barry K."/>
            <person name="Labutti K."/>
            <person name="Kuo R."/>
            <person name="Ohm R.A."/>
            <person name="Bhattacharya S.S."/>
            <person name="Shirouzu T."/>
            <person name="Yoshinaga Y."/>
            <person name="Martin F.M."/>
            <person name="Grigoriev I.V."/>
            <person name="Hibbett D.S."/>
        </authorList>
    </citation>
    <scope>NUCLEOTIDE SEQUENCE [LARGE SCALE GENOMIC DNA]</scope>
    <source>
        <strain evidence="1 2">HHB12029</strain>
    </source>
</reference>
<evidence type="ECO:0000313" key="2">
    <source>
        <dbReference type="Proteomes" id="UP000077266"/>
    </source>
</evidence>
<dbReference type="InParanoid" id="A0A165IP07"/>
<evidence type="ECO:0000313" key="1">
    <source>
        <dbReference type="EMBL" id="KZV93670.1"/>
    </source>
</evidence>
<proteinExistence type="predicted"/>
<dbReference type="OrthoDB" id="2523749at2759"/>
<dbReference type="AlphaFoldDB" id="A0A165IP07"/>
<organism evidence="1 2">
    <name type="scientific">Exidia glandulosa HHB12029</name>
    <dbReference type="NCBI Taxonomy" id="1314781"/>
    <lineage>
        <taxon>Eukaryota</taxon>
        <taxon>Fungi</taxon>
        <taxon>Dikarya</taxon>
        <taxon>Basidiomycota</taxon>
        <taxon>Agaricomycotina</taxon>
        <taxon>Agaricomycetes</taxon>
        <taxon>Auriculariales</taxon>
        <taxon>Exidiaceae</taxon>
        <taxon>Exidia</taxon>
    </lineage>
</organism>
<dbReference type="EMBL" id="KV425986">
    <property type="protein sequence ID" value="KZV93670.1"/>
    <property type="molecule type" value="Genomic_DNA"/>
</dbReference>
<gene>
    <name evidence="1" type="ORF">EXIGLDRAFT_691430</name>
</gene>
<dbReference type="Proteomes" id="UP000077266">
    <property type="component" value="Unassembled WGS sequence"/>
</dbReference>
<keyword evidence="2" id="KW-1185">Reference proteome</keyword>
<sequence>MSPLHSYLILFIGDNARDDRNSKYHTVILQRPRDLSNYNHDYKRISIFCVVQKWYPFGSYVPDSPLFKGCVFGGPFPTQDIVVKTAPAHDSKATRRLHREAKVYEALASLQGEVIPECLGYFTGDSDVADVDDYIPSAALVTLNYGDTLMNEYEKGQRSRDDLWEDMAGYYKYVHCVGPFIRVVTSAHAVLARRRIIGAVSEIHAKGFHLGHPVGTENIILDKWTDGDKSGMDPFVVGLSLYHFRTS</sequence>
<name>A0A165IP07_EXIGL</name>
<protein>
    <recommendedName>
        <fullName evidence="3">Protein kinase domain-containing protein</fullName>
    </recommendedName>
</protein>